<dbReference type="SUPFAM" id="SSF57256">
    <property type="entry name" value="Elafin-like"/>
    <property type="match status" value="1"/>
</dbReference>
<evidence type="ECO:0000256" key="3">
    <source>
        <dbReference type="SAM" id="SignalP"/>
    </source>
</evidence>
<dbReference type="AlphaFoldDB" id="A0A4Q8K512"/>
<dbReference type="GO" id="GO:0005576">
    <property type="term" value="C:extracellular region"/>
    <property type="evidence" value="ECO:0007669"/>
    <property type="project" value="InterPro"/>
</dbReference>
<comment type="function">
    <text evidence="1">Has antibacterial activity.</text>
</comment>
<dbReference type="SMART" id="SM00217">
    <property type="entry name" value="WAP"/>
    <property type="match status" value="1"/>
</dbReference>
<keyword evidence="2 3" id="KW-0732">Signal</keyword>
<dbReference type="PROSITE" id="PS51390">
    <property type="entry name" value="WAP"/>
    <property type="match status" value="1"/>
</dbReference>
<feature type="signal peptide" evidence="3">
    <location>
        <begin position="1"/>
        <end position="25"/>
    </location>
</feature>
<evidence type="ECO:0000259" key="4">
    <source>
        <dbReference type="PROSITE" id="PS51390"/>
    </source>
</evidence>
<name>A0A4Q8K512_9ARAC</name>
<dbReference type="EMBL" id="HAHL01000156">
    <property type="protein sequence ID" value="SNX34241.1"/>
    <property type="molecule type" value="Transcribed_RNA"/>
</dbReference>
<proteinExistence type="predicted"/>
<protein>
    <submittedName>
        <fullName evidence="5">U11-Liphistoxin-Lsp1a_1</fullName>
    </submittedName>
</protein>
<feature type="domain" description="WAP" evidence="4">
    <location>
        <begin position="52"/>
        <end position="98"/>
    </location>
</feature>
<organism evidence="5">
    <name type="scientific">Liphistius sp. SGP-2016</name>
    <dbReference type="NCBI Taxonomy" id="1905180"/>
    <lineage>
        <taxon>Eukaryota</taxon>
        <taxon>Metazoa</taxon>
        <taxon>Ecdysozoa</taxon>
        <taxon>Arthropoda</taxon>
        <taxon>Chelicerata</taxon>
        <taxon>Arachnida</taxon>
        <taxon>Araneae</taxon>
        <taxon>Mesothelae</taxon>
        <taxon>Liphistiidae</taxon>
        <taxon>Liphistius</taxon>
    </lineage>
</organism>
<dbReference type="InterPro" id="IPR036645">
    <property type="entry name" value="Elafin-like_sf"/>
</dbReference>
<sequence>MAALTCSRVPALLCLLLLAVDFVCCQKRKACEDCQKPSDLCCALEYEKCCPADTKPGFCQLTGVTGGASCVDSCRRDKECPGAQKCCGGCGRQCVDPVFQPLF</sequence>
<accession>A0A4Q8K512</accession>
<reference evidence="5" key="2">
    <citation type="submission" date="2019-05" db="EMBL/GenBank/DDBJ databases">
        <title>Unravelling the molecular evolution of spider venoms.</title>
        <authorList>
            <person name="Pineda S."/>
        </authorList>
    </citation>
    <scope>NUCLEOTIDE SEQUENCE</scope>
</reference>
<evidence type="ECO:0000256" key="1">
    <source>
        <dbReference type="ARBA" id="ARBA00002878"/>
    </source>
</evidence>
<dbReference type="GO" id="GO:0030414">
    <property type="term" value="F:peptidase inhibitor activity"/>
    <property type="evidence" value="ECO:0007669"/>
    <property type="project" value="InterPro"/>
</dbReference>
<reference evidence="5" key="1">
    <citation type="submission" date="2017-05" db="EMBL/GenBank/DDBJ databases">
        <authorList>
            <person name="QRISCLOUD D."/>
        </authorList>
    </citation>
    <scope>NUCLEOTIDE SEQUENCE</scope>
</reference>
<feature type="chain" id="PRO_5033831547" evidence="3">
    <location>
        <begin position="26"/>
        <end position="103"/>
    </location>
</feature>
<dbReference type="Pfam" id="PF00095">
    <property type="entry name" value="WAP"/>
    <property type="match status" value="1"/>
</dbReference>
<evidence type="ECO:0000256" key="2">
    <source>
        <dbReference type="ARBA" id="ARBA00022729"/>
    </source>
</evidence>
<dbReference type="Gene3D" id="4.10.75.10">
    <property type="entry name" value="Elafin-like"/>
    <property type="match status" value="1"/>
</dbReference>
<dbReference type="EMBL" id="HAHL01000281">
    <property type="protein sequence ID" value="SNX35258.1"/>
    <property type="molecule type" value="Transcribed_RNA"/>
</dbReference>
<dbReference type="InterPro" id="IPR008197">
    <property type="entry name" value="WAP_dom"/>
</dbReference>
<evidence type="ECO:0000313" key="5">
    <source>
        <dbReference type="EMBL" id="SNX34241.1"/>
    </source>
</evidence>